<reference evidence="2 3" key="1">
    <citation type="submission" date="2014-04" db="EMBL/GenBank/DDBJ databases">
        <authorList>
            <consortium name="DOE Joint Genome Institute"/>
            <person name="Kuo A."/>
            <person name="Kohler A."/>
            <person name="Nagy L.G."/>
            <person name="Floudas D."/>
            <person name="Copeland A."/>
            <person name="Barry K.W."/>
            <person name="Cichocki N."/>
            <person name="Veneault-Fourrey C."/>
            <person name="LaButti K."/>
            <person name="Lindquist E.A."/>
            <person name="Lipzen A."/>
            <person name="Lundell T."/>
            <person name="Morin E."/>
            <person name="Murat C."/>
            <person name="Sun H."/>
            <person name="Tunlid A."/>
            <person name="Henrissat B."/>
            <person name="Grigoriev I.V."/>
            <person name="Hibbett D.S."/>
            <person name="Martin F."/>
            <person name="Nordberg H.P."/>
            <person name="Cantor M.N."/>
            <person name="Hua S.X."/>
        </authorList>
    </citation>
    <scope>NUCLEOTIDE SEQUENCE [LARGE SCALE GENOMIC DNA]</scope>
    <source>
        <strain evidence="2 3">LaAM-08-1</strain>
    </source>
</reference>
<evidence type="ECO:0000313" key="3">
    <source>
        <dbReference type="Proteomes" id="UP000054477"/>
    </source>
</evidence>
<name>A0A0C9WPH8_9AGAR</name>
<dbReference type="HOGENOM" id="CLU_1917363_0_0_1"/>
<reference evidence="3" key="2">
    <citation type="submission" date="2015-01" db="EMBL/GenBank/DDBJ databases">
        <title>Evolutionary Origins and Diversification of the Mycorrhizal Mutualists.</title>
        <authorList>
            <consortium name="DOE Joint Genome Institute"/>
            <consortium name="Mycorrhizal Genomics Consortium"/>
            <person name="Kohler A."/>
            <person name="Kuo A."/>
            <person name="Nagy L.G."/>
            <person name="Floudas D."/>
            <person name="Copeland A."/>
            <person name="Barry K.W."/>
            <person name="Cichocki N."/>
            <person name="Veneault-Fourrey C."/>
            <person name="LaButti K."/>
            <person name="Lindquist E.A."/>
            <person name="Lipzen A."/>
            <person name="Lundell T."/>
            <person name="Morin E."/>
            <person name="Murat C."/>
            <person name="Riley R."/>
            <person name="Ohm R."/>
            <person name="Sun H."/>
            <person name="Tunlid A."/>
            <person name="Henrissat B."/>
            <person name="Grigoriev I.V."/>
            <person name="Hibbett D.S."/>
            <person name="Martin F."/>
        </authorList>
    </citation>
    <scope>NUCLEOTIDE SEQUENCE [LARGE SCALE GENOMIC DNA]</scope>
    <source>
        <strain evidence="3">LaAM-08-1</strain>
    </source>
</reference>
<keyword evidence="3" id="KW-1185">Reference proteome</keyword>
<feature type="compositionally biased region" description="Polar residues" evidence="1">
    <location>
        <begin position="49"/>
        <end position="66"/>
    </location>
</feature>
<dbReference type="Proteomes" id="UP000054477">
    <property type="component" value="Unassembled WGS sequence"/>
</dbReference>
<evidence type="ECO:0000313" key="2">
    <source>
        <dbReference type="EMBL" id="KIJ89438.1"/>
    </source>
</evidence>
<evidence type="ECO:0000256" key="1">
    <source>
        <dbReference type="SAM" id="MobiDB-lite"/>
    </source>
</evidence>
<sequence>MTPNTNDDPQRLCHRDRLKNEANCPKTNPTAYKQRRTSSTAHKRWVERTQATTSRGATSPTVTWQPNDERPAFVATTSQGATSPTAAWQPNDERPTFVGLSLLLFTIVCPLVAAKSIDAFTVAAVAKLQQLP</sequence>
<accession>A0A0C9WPH8</accession>
<dbReference type="AlphaFoldDB" id="A0A0C9WPH8"/>
<feature type="compositionally biased region" description="Basic and acidic residues" evidence="1">
    <location>
        <begin position="8"/>
        <end position="20"/>
    </location>
</feature>
<proteinExistence type="predicted"/>
<organism evidence="2 3">
    <name type="scientific">Laccaria amethystina LaAM-08-1</name>
    <dbReference type="NCBI Taxonomy" id="1095629"/>
    <lineage>
        <taxon>Eukaryota</taxon>
        <taxon>Fungi</taxon>
        <taxon>Dikarya</taxon>
        <taxon>Basidiomycota</taxon>
        <taxon>Agaricomycotina</taxon>
        <taxon>Agaricomycetes</taxon>
        <taxon>Agaricomycetidae</taxon>
        <taxon>Agaricales</taxon>
        <taxon>Agaricineae</taxon>
        <taxon>Hydnangiaceae</taxon>
        <taxon>Laccaria</taxon>
    </lineage>
</organism>
<feature type="compositionally biased region" description="Basic residues" evidence="1">
    <location>
        <begin position="33"/>
        <end position="45"/>
    </location>
</feature>
<gene>
    <name evidence="2" type="ORF">K443DRAFT_16124</name>
</gene>
<dbReference type="EMBL" id="KN839735">
    <property type="protein sequence ID" value="KIJ89438.1"/>
    <property type="molecule type" value="Genomic_DNA"/>
</dbReference>
<feature type="region of interest" description="Disordered" evidence="1">
    <location>
        <begin position="1"/>
        <end position="69"/>
    </location>
</feature>
<protein>
    <submittedName>
        <fullName evidence="2">Unplaced genomic scaffold K443scaffold_1200, whole genome shotgun sequence</fullName>
    </submittedName>
</protein>